<evidence type="ECO:0000313" key="2">
    <source>
        <dbReference type="Proteomes" id="UP000603940"/>
    </source>
</evidence>
<evidence type="ECO:0000313" key="1">
    <source>
        <dbReference type="EMBL" id="MBC9176124.1"/>
    </source>
</evidence>
<name>A0ABR7R2Z4_9PROT</name>
<protein>
    <submittedName>
        <fullName evidence="1">Uncharacterized protein</fullName>
    </submittedName>
</protein>
<accession>A0ABR7R2Z4</accession>
<reference evidence="1 2" key="1">
    <citation type="journal article" date="2009" name="Int. J. Syst. Evol. Microbiol.">
        <title>Transfer of Teichococcus ludipueritiae and Muricoccus roseus to the genus Roseomonas, as Roseomonas ludipueritiae comb. nov. and Roseomonas rosea comb. nov., respectively, and emended description of the genus Roseomonas.</title>
        <authorList>
            <person name="Sanchez-Porro C."/>
            <person name="Gallego V."/>
            <person name="Busse H.J."/>
            <person name="Kampfer P."/>
            <person name="Ventosa A."/>
        </authorList>
    </citation>
    <scope>NUCLEOTIDE SEQUENCE [LARGE SCALE GENOMIC DNA]</scope>
    <source>
        <strain evidence="1 2">DSM 14915</strain>
    </source>
</reference>
<dbReference type="Proteomes" id="UP000603940">
    <property type="component" value="Unassembled WGS sequence"/>
</dbReference>
<gene>
    <name evidence="1" type="ORF">IBL25_04075</name>
</gene>
<dbReference type="EMBL" id="JACTUZ010000008">
    <property type="protein sequence ID" value="MBC9176124.1"/>
    <property type="molecule type" value="Genomic_DNA"/>
</dbReference>
<keyword evidence="2" id="KW-1185">Reference proteome</keyword>
<proteinExistence type="predicted"/>
<organism evidence="1 2">
    <name type="scientific">Pseudoroseomonas ludipueritiae</name>
    <dbReference type="NCBI Taxonomy" id="198093"/>
    <lineage>
        <taxon>Bacteria</taxon>
        <taxon>Pseudomonadati</taxon>
        <taxon>Pseudomonadota</taxon>
        <taxon>Alphaproteobacteria</taxon>
        <taxon>Acetobacterales</taxon>
        <taxon>Acetobacteraceae</taxon>
        <taxon>Pseudoroseomonas</taxon>
    </lineage>
</organism>
<sequence length="93" mass="10269">MARDRRWIVLAEDGRHVTLGRGSDPDQAELASLTETMRAQGLRGWLAVMEGDYHARRAAPTVMLVRALTPVTVEWDAAVAAFQDRHIKSLSAA</sequence>
<dbReference type="RefSeq" id="WP_187777289.1">
    <property type="nucleotide sequence ID" value="NZ_JACTUZ010000008.1"/>
</dbReference>
<comment type="caution">
    <text evidence="1">The sequence shown here is derived from an EMBL/GenBank/DDBJ whole genome shotgun (WGS) entry which is preliminary data.</text>
</comment>